<dbReference type="InterPro" id="IPR027417">
    <property type="entry name" value="P-loop_NTPase"/>
</dbReference>
<evidence type="ECO:0000259" key="17">
    <source>
        <dbReference type="PROSITE" id="PS50003"/>
    </source>
</evidence>
<dbReference type="PROSITE" id="PS50200">
    <property type="entry name" value="RA"/>
    <property type="match status" value="1"/>
</dbReference>
<dbReference type="SUPFAM" id="SSF47031">
    <property type="entry name" value="Second domain of FERM"/>
    <property type="match status" value="1"/>
</dbReference>
<keyword evidence="13" id="KW-0963">Cytoplasm</keyword>
<feature type="region of interest" description="Disordered" evidence="16">
    <location>
        <begin position="159"/>
        <end position="183"/>
    </location>
</feature>
<dbReference type="GO" id="GO:0001726">
    <property type="term" value="C:ruffle"/>
    <property type="evidence" value="ECO:0007669"/>
    <property type="project" value="UniProtKB-SubCell"/>
</dbReference>
<dbReference type="Pfam" id="PF00169">
    <property type="entry name" value="PH"/>
    <property type="match status" value="2"/>
</dbReference>
<keyword evidence="7" id="KW-0597">Phosphoprotein</keyword>
<evidence type="ECO:0000256" key="9">
    <source>
        <dbReference type="ARBA" id="ARBA00022860"/>
    </source>
</evidence>
<organism evidence="22">
    <name type="scientific">Capra hircus</name>
    <name type="common">Goat</name>
    <dbReference type="NCBI Taxonomy" id="9925"/>
    <lineage>
        <taxon>Eukaryota</taxon>
        <taxon>Metazoa</taxon>
        <taxon>Chordata</taxon>
        <taxon>Craniata</taxon>
        <taxon>Vertebrata</taxon>
        <taxon>Euteleostomi</taxon>
        <taxon>Mammalia</taxon>
        <taxon>Eutheria</taxon>
        <taxon>Laurasiatheria</taxon>
        <taxon>Artiodactyla</taxon>
        <taxon>Ruminantia</taxon>
        <taxon>Pecora</taxon>
        <taxon>Bovidae</taxon>
        <taxon>Caprinae</taxon>
        <taxon>Capra</taxon>
    </lineage>
</organism>
<dbReference type="GO" id="GO:0005938">
    <property type="term" value="C:cell cortex"/>
    <property type="evidence" value="ECO:0007669"/>
    <property type="project" value="UniProtKB-SubCell"/>
</dbReference>
<dbReference type="InterPro" id="IPR000048">
    <property type="entry name" value="IQ_motif_EF-hand-BS"/>
</dbReference>
<dbReference type="GO" id="GO:0005886">
    <property type="term" value="C:plasma membrane"/>
    <property type="evidence" value="ECO:0007669"/>
    <property type="project" value="UniProtKB-SubCell"/>
</dbReference>
<dbReference type="Gene3D" id="1.20.5.190">
    <property type="match status" value="1"/>
</dbReference>
<dbReference type="InterPro" id="IPR000299">
    <property type="entry name" value="FERM_domain"/>
</dbReference>
<dbReference type="InterPro" id="IPR041797">
    <property type="entry name" value="MyoX_FERM_C"/>
</dbReference>
<dbReference type="Pfam" id="PF00373">
    <property type="entry name" value="FERM_M"/>
    <property type="match status" value="1"/>
</dbReference>
<dbReference type="FunFam" id="3.10.20.90:FF:000126">
    <property type="entry name" value="unconventional myosin-X"/>
    <property type="match status" value="1"/>
</dbReference>
<keyword evidence="6" id="KW-1003">Cell membrane</keyword>
<evidence type="ECO:0000256" key="1">
    <source>
        <dbReference type="ARBA" id="ARBA00004236"/>
    </source>
</evidence>
<evidence type="ECO:0000256" key="4">
    <source>
        <dbReference type="ARBA" id="ARBA00004544"/>
    </source>
</evidence>
<dbReference type="PROSITE" id="PS51016">
    <property type="entry name" value="MYTH4"/>
    <property type="match status" value="1"/>
</dbReference>
<dbReference type="CDD" id="cd13202">
    <property type="entry name" value="FERM_C_MyoX"/>
    <property type="match status" value="1"/>
</dbReference>
<dbReference type="Ensembl" id="ENSCHIT00010035608.1">
    <property type="protein sequence ID" value="ENSCHIP00010025231.1"/>
    <property type="gene ID" value="ENSCHIG00010015903.1"/>
</dbReference>
<dbReference type="GO" id="GO:0030705">
    <property type="term" value="P:cytoskeleton-dependent intracellular transport"/>
    <property type="evidence" value="ECO:0007669"/>
    <property type="project" value="TreeGrafter"/>
</dbReference>
<dbReference type="InterPro" id="IPR051724">
    <property type="entry name" value="Actin_motor_Myosin"/>
</dbReference>
<evidence type="ECO:0008006" key="23">
    <source>
        <dbReference type="Google" id="ProtNLM"/>
    </source>
</evidence>
<keyword evidence="9" id="KW-0112">Calmodulin-binding</keyword>
<proteinExistence type="inferred from homology"/>
<dbReference type="InterPro" id="IPR019748">
    <property type="entry name" value="FERM_central"/>
</dbReference>
<evidence type="ECO:0000256" key="11">
    <source>
        <dbReference type="ARBA" id="ARBA00023054"/>
    </source>
</evidence>
<evidence type="ECO:0000256" key="7">
    <source>
        <dbReference type="ARBA" id="ARBA00022553"/>
    </source>
</evidence>
<dbReference type="InterPro" id="IPR038185">
    <property type="entry name" value="MyTH4_dom_sf"/>
</dbReference>
<dbReference type="Pfam" id="PF00063">
    <property type="entry name" value="Myosin_head"/>
    <property type="match status" value="1"/>
</dbReference>
<keyword evidence="8" id="KW-0677">Repeat</keyword>
<dbReference type="Gene3D" id="1.20.5.170">
    <property type="match status" value="1"/>
</dbReference>
<keyword evidence="15" id="KW-0009">Actin-binding</keyword>
<dbReference type="Pfam" id="PF21989">
    <property type="entry name" value="RA_2"/>
    <property type="match status" value="1"/>
</dbReference>
<keyword evidence="14" id="KW-0966">Cell projection</keyword>
<comment type="similarity">
    <text evidence="15">Belongs to the TRAFAC class myosin-kinesin ATPase superfamily. Myosin family.</text>
</comment>
<evidence type="ECO:0000259" key="18">
    <source>
        <dbReference type="PROSITE" id="PS50057"/>
    </source>
</evidence>
<dbReference type="InterPro" id="IPR000159">
    <property type="entry name" value="RA_dom"/>
</dbReference>
<feature type="domain" description="PH" evidence="17">
    <location>
        <begin position="617"/>
        <end position="722"/>
    </location>
</feature>
<evidence type="ECO:0000259" key="20">
    <source>
        <dbReference type="PROSITE" id="PS51016"/>
    </source>
</evidence>
<keyword evidence="5" id="KW-0813">Transport</keyword>
<dbReference type="InterPro" id="IPR000857">
    <property type="entry name" value="MyTH4_dom"/>
</dbReference>
<dbReference type="PROSITE" id="PS51456">
    <property type="entry name" value="MYOSIN_MOTOR"/>
    <property type="match status" value="1"/>
</dbReference>
<name>A0A8C2R957_CAPHI</name>
<evidence type="ECO:0000259" key="21">
    <source>
        <dbReference type="PROSITE" id="PS51456"/>
    </source>
</evidence>
<feature type="compositionally biased region" description="Polar residues" evidence="16">
    <location>
        <begin position="380"/>
        <end position="389"/>
    </location>
</feature>
<dbReference type="Pfam" id="PF16735">
    <property type="entry name" value="MYO10_CC"/>
    <property type="match status" value="1"/>
</dbReference>
<dbReference type="PANTHER" id="PTHR46049">
    <property type="entry name" value="AGAP003327-PA"/>
    <property type="match status" value="1"/>
</dbReference>
<evidence type="ECO:0000256" key="8">
    <source>
        <dbReference type="ARBA" id="ARBA00022737"/>
    </source>
</evidence>
<dbReference type="Gene3D" id="2.30.29.30">
    <property type="entry name" value="Pleckstrin-homology domain (PH domain)/Phosphotyrosine-binding domain (PTB)"/>
    <property type="match status" value="4"/>
</dbReference>
<evidence type="ECO:0000256" key="3">
    <source>
        <dbReference type="ARBA" id="ARBA00004466"/>
    </source>
</evidence>
<dbReference type="InterPro" id="IPR035963">
    <property type="entry name" value="FERM_2"/>
</dbReference>
<dbReference type="Gene3D" id="1.20.80.10">
    <property type="match status" value="1"/>
</dbReference>
<keyword evidence="15" id="KW-0505">Motor protein</keyword>
<dbReference type="SMART" id="SM00295">
    <property type="entry name" value="B41"/>
    <property type="match status" value="1"/>
</dbReference>
<dbReference type="GO" id="GO:0005516">
    <property type="term" value="F:calmodulin binding"/>
    <property type="evidence" value="ECO:0007669"/>
    <property type="project" value="UniProtKB-KW"/>
</dbReference>
<evidence type="ECO:0000256" key="2">
    <source>
        <dbReference type="ARBA" id="ARBA00004245"/>
    </source>
</evidence>
<feature type="region of interest" description="Disordered" evidence="16">
    <location>
        <begin position="306"/>
        <end position="427"/>
    </location>
</feature>
<dbReference type="Pfam" id="PF00784">
    <property type="entry name" value="MyTH4"/>
    <property type="match status" value="1"/>
</dbReference>
<dbReference type="SUPFAM" id="SSF50729">
    <property type="entry name" value="PH domain-like"/>
    <property type="match status" value="2"/>
</dbReference>
<dbReference type="GO" id="GO:0030175">
    <property type="term" value="C:filopodium"/>
    <property type="evidence" value="ECO:0007669"/>
    <property type="project" value="TreeGrafter"/>
</dbReference>
<reference evidence="22" key="1">
    <citation type="submission" date="2019-03" db="EMBL/GenBank/DDBJ databases">
        <title>Genome sequencing and reference-guided assembly of Black Bengal Goat (Capra hircus).</title>
        <authorList>
            <person name="Siddiki A.Z."/>
            <person name="Baten A."/>
            <person name="Billah M."/>
            <person name="Alam M.A.U."/>
            <person name="Shawrob K.S.M."/>
            <person name="Saha S."/>
            <person name="Chowdhury M."/>
            <person name="Rahman A.H."/>
            <person name="Stear M."/>
            <person name="Miah G."/>
            <person name="Das G.B."/>
            <person name="Hossain M.M."/>
            <person name="Kumkum M."/>
            <person name="Islam M.S."/>
            <person name="Mollah A.M."/>
            <person name="Ahsan A."/>
            <person name="Tusar F."/>
            <person name="Khan M.K.I."/>
        </authorList>
    </citation>
    <scope>NUCLEOTIDE SEQUENCE [LARGE SCALE GENOMIC DNA]</scope>
</reference>
<keyword evidence="11" id="KW-0175">Coiled coil</keyword>
<dbReference type="SMART" id="SM00015">
    <property type="entry name" value="IQ"/>
    <property type="match status" value="3"/>
</dbReference>
<evidence type="ECO:0000256" key="10">
    <source>
        <dbReference type="ARBA" id="ARBA00022990"/>
    </source>
</evidence>
<evidence type="ECO:0000259" key="19">
    <source>
        <dbReference type="PROSITE" id="PS50200"/>
    </source>
</evidence>
<dbReference type="CDD" id="cd17206">
    <property type="entry name" value="FERM_F1_Myosin-X"/>
    <property type="match status" value="1"/>
</dbReference>
<dbReference type="Pfam" id="PF00612">
    <property type="entry name" value="IQ"/>
    <property type="match status" value="3"/>
</dbReference>
<evidence type="ECO:0000256" key="14">
    <source>
        <dbReference type="ARBA" id="ARBA00023273"/>
    </source>
</evidence>
<dbReference type="InterPro" id="IPR001609">
    <property type="entry name" value="Myosin_head_motor_dom-like"/>
</dbReference>
<feature type="compositionally biased region" description="Acidic residues" evidence="16">
    <location>
        <begin position="328"/>
        <end position="343"/>
    </location>
</feature>
<dbReference type="CDD" id="cd13297">
    <property type="entry name" value="PH3_MyoX-like"/>
    <property type="match status" value="1"/>
</dbReference>
<feature type="domain" description="MyTH4" evidence="20">
    <location>
        <begin position="772"/>
        <end position="920"/>
    </location>
</feature>
<evidence type="ECO:0000256" key="13">
    <source>
        <dbReference type="ARBA" id="ARBA00023212"/>
    </source>
</evidence>
<dbReference type="InterPro" id="IPR031971">
    <property type="entry name" value="MYO10_CC"/>
</dbReference>
<dbReference type="SUPFAM" id="SSF52540">
    <property type="entry name" value="P-loop containing nucleoside triphosphate hydrolases"/>
    <property type="match status" value="1"/>
</dbReference>
<keyword evidence="13" id="KW-0206">Cytoskeleton</keyword>
<evidence type="ECO:0000256" key="12">
    <source>
        <dbReference type="ARBA" id="ARBA00023136"/>
    </source>
</evidence>
<dbReference type="PROSITE" id="PS50003">
    <property type="entry name" value="PH_DOMAIN"/>
    <property type="match status" value="2"/>
</dbReference>
<dbReference type="SMART" id="SM00139">
    <property type="entry name" value="MyTH4"/>
    <property type="match status" value="1"/>
</dbReference>
<dbReference type="InterPro" id="IPR001849">
    <property type="entry name" value="PH_domain"/>
</dbReference>
<keyword evidence="15" id="KW-0518">Myosin</keyword>
<dbReference type="Gene3D" id="3.10.20.90">
    <property type="entry name" value="Phosphatidylinositol 3-kinase Catalytic Subunit, Chain A, domain 1"/>
    <property type="match status" value="1"/>
</dbReference>
<dbReference type="InterPro" id="IPR014352">
    <property type="entry name" value="FERM/acyl-CoA-bd_prot_sf"/>
</dbReference>
<dbReference type="PROSITE" id="PS50057">
    <property type="entry name" value="FERM_3"/>
    <property type="match status" value="1"/>
</dbReference>
<dbReference type="FunFam" id="1.25.40.530:FF:000001">
    <property type="entry name" value="Pleckstrin homology domain-containing family H member 2"/>
    <property type="match status" value="1"/>
</dbReference>
<accession>A0A8C2R957</accession>
<dbReference type="GO" id="GO:0005547">
    <property type="term" value="F:phosphatidylinositol-3,4,5-trisphosphate binding"/>
    <property type="evidence" value="ECO:0007669"/>
    <property type="project" value="TreeGrafter"/>
</dbReference>
<dbReference type="Gene3D" id="6.20.240.20">
    <property type="match status" value="1"/>
</dbReference>
<dbReference type="Gene3D" id="1.25.40.530">
    <property type="entry name" value="MyTH4 domain"/>
    <property type="match status" value="1"/>
</dbReference>
<comment type="caution">
    <text evidence="15">Lacks conserved residue(s) required for the propagation of feature annotation.</text>
</comment>
<dbReference type="FunFam" id="1.20.5.190:FF:000026">
    <property type="entry name" value="Unconventional myosin-X"/>
    <property type="match status" value="1"/>
</dbReference>
<evidence type="ECO:0000313" key="22">
    <source>
        <dbReference type="Ensembl" id="ENSCHIP00010025231.1"/>
    </source>
</evidence>
<dbReference type="FunFam" id="2.30.29.30:FF:000195">
    <property type="entry name" value="Unconventional myosin-X"/>
    <property type="match status" value="1"/>
</dbReference>
<dbReference type="GO" id="GO:0005524">
    <property type="term" value="F:ATP binding"/>
    <property type="evidence" value="ECO:0007669"/>
    <property type="project" value="InterPro"/>
</dbReference>
<dbReference type="GO" id="GO:0007165">
    <property type="term" value="P:signal transduction"/>
    <property type="evidence" value="ECO:0007669"/>
    <property type="project" value="InterPro"/>
</dbReference>
<dbReference type="SMART" id="SM00233">
    <property type="entry name" value="PH"/>
    <property type="match status" value="2"/>
</dbReference>
<keyword evidence="10" id="KW-0007">Acetylation</keyword>
<evidence type="ECO:0000256" key="5">
    <source>
        <dbReference type="ARBA" id="ARBA00022448"/>
    </source>
</evidence>
<dbReference type="GO" id="GO:0060002">
    <property type="term" value="F:plus-end directed microfilament motor activity"/>
    <property type="evidence" value="ECO:0007669"/>
    <property type="project" value="TreeGrafter"/>
</dbReference>
<dbReference type="PROSITE" id="PS50096">
    <property type="entry name" value="IQ"/>
    <property type="match status" value="2"/>
</dbReference>
<dbReference type="CDD" id="cd14473">
    <property type="entry name" value="FERM_B-lobe"/>
    <property type="match status" value="1"/>
</dbReference>
<dbReference type="GO" id="GO:0051489">
    <property type="term" value="P:regulation of filopodium assembly"/>
    <property type="evidence" value="ECO:0007669"/>
    <property type="project" value="TreeGrafter"/>
</dbReference>
<comment type="subcellular location">
    <subcellularLocation>
        <location evidence="1">Cell membrane</location>
    </subcellularLocation>
    <subcellularLocation>
        <location evidence="3">Cell projection</location>
        <location evidence="3">Ruffle</location>
    </subcellularLocation>
    <subcellularLocation>
        <location evidence="4">Cytoplasm</location>
        <location evidence="4">Cell cortex</location>
    </subcellularLocation>
    <subcellularLocation>
        <location evidence="2">Cytoplasm</location>
        <location evidence="2">Cytoskeleton</location>
    </subcellularLocation>
</comment>
<evidence type="ECO:0000256" key="15">
    <source>
        <dbReference type="PROSITE-ProRule" id="PRU00782"/>
    </source>
</evidence>
<dbReference type="InterPro" id="IPR011993">
    <property type="entry name" value="PH-like_dom_sf"/>
</dbReference>
<feature type="domain" description="FERM" evidence="18">
    <location>
        <begin position="925"/>
        <end position="1269"/>
    </location>
</feature>
<feature type="domain" description="PH" evidence="17">
    <location>
        <begin position="452"/>
        <end position="609"/>
    </location>
</feature>
<feature type="domain" description="Myosin motor" evidence="21">
    <location>
        <begin position="1"/>
        <end position="79"/>
    </location>
</feature>
<dbReference type="GO" id="GO:0051015">
    <property type="term" value="F:actin filament binding"/>
    <property type="evidence" value="ECO:0007669"/>
    <property type="project" value="TreeGrafter"/>
</dbReference>
<dbReference type="InterPro" id="IPR019749">
    <property type="entry name" value="Band_41_domain"/>
</dbReference>
<reference evidence="22" key="2">
    <citation type="submission" date="2025-08" db="UniProtKB">
        <authorList>
            <consortium name="Ensembl"/>
        </authorList>
    </citation>
    <scope>IDENTIFICATION</scope>
</reference>
<dbReference type="GO" id="GO:0008360">
    <property type="term" value="P:regulation of cell shape"/>
    <property type="evidence" value="ECO:0007669"/>
    <property type="project" value="TreeGrafter"/>
</dbReference>
<dbReference type="GO" id="GO:0016459">
    <property type="term" value="C:myosin complex"/>
    <property type="evidence" value="ECO:0007669"/>
    <property type="project" value="UniProtKB-KW"/>
</dbReference>
<dbReference type="PANTHER" id="PTHR46049:SF2">
    <property type="entry name" value="UNCONVENTIONAL MYOSIN-X"/>
    <property type="match status" value="1"/>
</dbReference>
<sequence length="1283" mass="148275">MLHSTVRIRKAGYAVRRPFQDFYKRYKVLMRNVALPEDIRGKCTALLQLYDASNSEWQLGKTKVFLRESLEQKLEKRREEEVTRAAMVIRAHVLGYLARKQYKKILDCVVIIQKNYRAFLLRRRFLHLKKAAVVFQKQLRGQIARRVYRQLLAEKRAEEEKRKREEEEKRKREEEERERERERREAELRAQQEEAARKQRELEALQQESQRAAELSRELEKQKENKQVEEILRLEKEIEDLQRMKERQELSLTEASLQKLQQLRDEELRRLEDEACRAAQEFLESLNFDEIDECVRNIERSLSVGSGCAGEQAAGAEKPSFNFSQPYPEEEEVDEGFEADDDAFKDSPNPSEHGHSDQRTSGIRTSDESSEEDPYMNDTVVPTSPSADSTVLLAPSEHDSSAGESTYCLPQTPGALPAPEGDYDYDQDDYEDGRRWCVLKDETFLWFRSKQEALKQGWLHKKGGGSSTLSRRNWKKRWFVLRQAKLMYFENDSEEKLKGTVEVRAAKYVDGPWQGLGAEVIESPHHSFHQWFSVLSQVHASTDQEIREMHDEQANPQNAVGTLDVGLIDSVCASDSPDRPNSFVIITANRVLHCNEMHHWITLLQRSKGDTRVEGQEFIVRGWLHKEVKNSPKMSSLKLKKRWFVLTHNSLDYYKSSEKNALKLGTLVLNSLCSVVPPDEKIFKETGYWNVTVYGRKHCYRLYTKLLNEATRWSSAIQNVTDTKAPIDTPTQQLIQDIKENCLNSDVVEQIYKRNPILRHTHHPLHSPLLPLPYGDINLNLLKDKGYTTLQDEAIKIFNSLQQLESMSDPIPIIQGILQTGHDLRPLRDELYCQLIKQTNKVPHPGSVGNLCSWQILTCLSCTFLPSRGILKYLKFHLRRIREQFPGTEMEKYALFIYESLKKTKCREFVPSRDEIEALIHRQEMTSTVYCHGGGSCKITINSHTTAGEVVEKLIRGLAMEDSRNMFALFEYNGHVDKAIESRTIVADVLAKFEKLAATSEAGEQPWKFYFKLYCFLDTDNVPKDSVEFAFMFEQAHEAVIHGHYPAPEENLQVLAALRLQYLQGDYTPHAPVPPLEEVYSLQRLKARISQSTKSFTPGERLEKRRTSFLEGTLRRSFRTGSAIRQKAEEEQMVDMWVKEEVCSARASILDKWKKFQGMSQEQAMAKYMALIKEWPGYGSTLFDVECKEGGFPQELWLGVSADAVSVYKRGEGRPLEVFQYEHILSFGAPLANTYKIVVDERELLFETSEVVDVAKLMKAYISMIVKKRYSTSLESEGKEDVQ</sequence>
<evidence type="ECO:0000256" key="16">
    <source>
        <dbReference type="SAM" id="MobiDB-lite"/>
    </source>
</evidence>
<feature type="domain" description="Ras-associating" evidence="19">
    <location>
        <begin position="929"/>
        <end position="978"/>
    </location>
</feature>
<protein>
    <recommendedName>
        <fullName evidence="23">Myosin X</fullName>
    </recommendedName>
</protein>
<evidence type="ECO:0000256" key="6">
    <source>
        <dbReference type="ARBA" id="ARBA00022475"/>
    </source>
</evidence>
<dbReference type="FunFam" id="1.20.80.10:FF:000020">
    <property type="entry name" value="Unconventional myosin-X"/>
    <property type="match status" value="1"/>
</dbReference>
<keyword evidence="12" id="KW-0472">Membrane</keyword>